<evidence type="ECO:0008006" key="5">
    <source>
        <dbReference type="Google" id="ProtNLM"/>
    </source>
</evidence>
<dbReference type="PANTHER" id="PTHR33732">
    <property type="entry name" value="REF/SRPP-LIKE PROTEIN OS05G0151300/LOC_OS05G05940"/>
    <property type="match status" value="1"/>
</dbReference>
<feature type="compositionally biased region" description="Polar residues" evidence="2">
    <location>
        <begin position="212"/>
        <end position="223"/>
    </location>
</feature>
<organism evidence="3 4">
    <name type="scientific">Tetracentron sinense</name>
    <name type="common">Spur-leaf</name>
    <dbReference type="NCBI Taxonomy" id="13715"/>
    <lineage>
        <taxon>Eukaryota</taxon>
        <taxon>Viridiplantae</taxon>
        <taxon>Streptophyta</taxon>
        <taxon>Embryophyta</taxon>
        <taxon>Tracheophyta</taxon>
        <taxon>Spermatophyta</taxon>
        <taxon>Magnoliopsida</taxon>
        <taxon>Trochodendrales</taxon>
        <taxon>Trochodendraceae</taxon>
        <taxon>Tetracentron</taxon>
    </lineage>
</organism>
<dbReference type="EMBL" id="JABCRI010000018">
    <property type="protein sequence ID" value="KAF8390646.1"/>
    <property type="molecule type" value="Genomic_DNA"/>
</dbReference>
<dbReference type="OrthoDB" id="1901372at2759"/>
<comment type="caution">
    <text evidence="3">The sequence shown here is derived from an EMBL/GenBank/DDBJ whole genome shotgun (WGS) entry which is preliminary data.</text>
</comment>
<dbReference type="Pfam" id="PF05755">
    <property type="entry name" value="REF"/>
    <property type="match status" value="1"/>
</dbReference>
<dbReference type="Proteomes" id="UP000655225">
    <property type="component" value="Unassembled WGS sequence"/>
</dbReference>
<dbReference type="AlphaFoldDB" id="A0A835D5D5"/>
<evidence type="ECO:0000256" key="2">
    <source>
        <dbReference type="SAM" id="MobiDB-lite"/>
    </source>
</evidence>
<sequence length="236" mass="25587">MARDMIEMENKNQELKHLGFMKVAAINTLSCALNLYGYAKQNSGPLISGVLTVEDTVTTVMGPACEKFKDVPNNLLVFLDDKVDEATAEFDEHAPPLAKQVVSQSWCMVQKATEMTKVLVSEARSNGPTGVVNNAATQYKQILSEQAVKAWLKLNQVPHVQAVAEMAVPTAAHWLDKYNQAVTGMMQKGYPVSFLPLVPIDKIAEVFNQGEATGNEGSEQSSEGADASVAHNTTMS</sequence>
<dbReference type="PANTHER" id="PTHR33732:SF2">
    <property type="entry name" value="REF_SRPP-LIKE PROTEIN"/>
    <property type="match status" value="1"/>
</dbReference>
<protein>
    <recommendedName>
        <fullName evidence="5">REF/SRPP-like protein</fullName>
    </recommendedName>
</protein>
<comment type="similarity">
    <text evidence="1">Belongs to the REF/SRPP family.</text>
</comment>
<accession>A0A835D5D5</accession>
<evidence type="ECO:0000313" key="3">
    <source>
        <dbReference type="EMBL" id="KAF8390646.1"/>
    </source>
</evidence>
<name>A0A835D5D5_TETSI</name>
<proteinExistence type="inferred from homology"/>
<evidence type="ECO:0000256" key="1">
    <source>
        <dbReference type="ARBA" id="ARBA00009737"/>
    </source>
</evidence>
<dbReference type="InterPro" id="IPR008802">
    <property type="entry name" value="REF"/>
</dbReference>
<evidence type="ECO:0000313" key="4">
    <source>
        <dbReference type="Proteomes" id="UP000655225"/>
    </source>
</evidence>
<feature type="region of interest" description="Disordered" evidence="2">
    <location>
        <begin position="212"/>
        <end position="236"/>
    </location>
</feature>
<reference evidence="3 4" key="1">
    <citation type="submission" date="2020-04" db="EMBL/GenBank/DDBJ databases">
        <title>Plant Genome Project.</title>
        <authorList>
            <person name="Zhang R.-G."/>
        </authorList>
    </citation>
    <scope>NUCLEOTIDE SEQUENCE [LARGE SCALE GENOMIC DNA]</scope>
    <source>
        <strain evidence="3">YNK0</strain>
        <tissue evidence="3">Leaf</tissue>
    </source>
</reference>
<dbReference type="OMA" id="TEYKYFV"/>
<keyword evidence="4" id="KW-1185">Reference proteome</keyword>
<gene>
    <name evidence="3" type="ORF">HHK36_025173</name>
</gene>